<sequence length="43" mass="5262">AKLAEVKYLQGRYGDNVMNLRTKLCCEIFYQFMYKDFKEGYRK</sequence>
<dbReference type="AlphaFoldDB" id="A0A816JPP5"/>
<evidence type="ECO:0000313" key="1">
    <source>
        <dbReference type="EMBL" id="CAF1852230.1"/>
    </source>
</evidence>
<dbReference type="EMBL" id="HG994368">
    <property type="protein sequence ID" value="CAF1852230.1"/>
    <property type="molecule type" value="Genomic_DNA"/>
</dbReference>
<organism evidence="1">
    <name type="scientific">Brassica napus</name>
    <name type="common">Rape</name>
    <dbReference type="NCBI Taxonomy" id="3708"/>
    <lineage>
        <taxon>Eukaryota</taxon>
        <taxon>Viridiplantae</taxon>
        <taxon>Streptophyta</taxon>
        <taxon>Embryophyta</taxon>
        <taxon>Tracheophyta</taxon>
        <taxon>Spermatophyta</taxon>
        <taxon>Magnoliopsida</taxon>
        <taxon>eudicotyledons</taxon>
        <taxon>Gunneridae</taxon>
        <taxon>Pentapetalae</taxon>
        <taxon>rosids</taxon>
        <taxon>malvids</taxon>
        <taxon>Brassicales</taxon>
        <taxon>Brassicaceae</taxon>
        <taxon>Brassiceae</taxon>
        <taxon>Brassica</taxon>
    </lineage>
</organism>
<protein>
    <submittedName>
        <fullName evidence="1">(rape) hypothetical protein</fullName>
    </submittedName>
</protein>
<reference evidence="1" key="1">
    <citation type="submission" date="2021-01" db="EMBL/GenBank/DDBJ databases">
        <authorList>
            <consortium name="Genoscope - CEA"/>
            <person name="William W."/>
        </authorList>
    </citation>
    <scope>NUCLEOTIDE SEQUENCE</scope>
</reference>
<feature type="non-terminal residue" evidence="1">
    <location>
        <position position="1"/>
    </location>
</feature>
<proteinExistence type="predicted"/>
<gene>
    <name evidence="1" type="ORF">DARMORV10_C04P37420.1</name>
</gene>
<accession>A0A816JPP5</accession>
<name>A0A816JPP5_BRANA</name>
<dbReference type="Proteomes" id="UP001295469">
    <property type="component" value="Chromosome C04"/>
</dbReference>